<evidence type="ECO:0000313" key="2">
    <source>
        <dbReference type="Proteomes" id="UP000199229"/>
    </source>
</evidence>
<sequence>MSRHIVIDRPNLQVVLGFDHPLRSFFGQAFDPSDPRLEGLAFNGWPTPSGLGLRRPVQTHAEAEADVGLLIHWIFDQDWVQGPSLIWAAHVERVRATLLWEWENGTDAPSPKIPAILMGEPDTIGPKPADAQVVRS</sequence>
<dbReference type="STRING" id="582675.SAMN05192565_11771"/>
<evidence type="ECO:0000313" key="1">
    <source>
        <dbReference type="EMBL" id="SFG92588.1"/>
    </source>
</evidence>
<dbReference type="OrthoDB" id="8020812at2"/>
<proteinExistence type="predicted"/>
<dbReference type="AlphaFoldDB" id="A0A1I2VTN4"/>
<organism evidence="1 2">
    <name type="scientific">Methylobacterium gossipiicola</name>
    <dbReference type="NCBI Taxonomy" id="582675"/>
    <lineage>
        <taxon>Bacteria</taxon>
        <taxon>Pseudomonadati</taxon>
        <taxon>Pseudomonadota</taxon>
        <taxon>Alphaproteobacteria</taxon>
        <taxon>Hyphomicrobiales</taxon>
        <taxon>Methylobacteriaceae</taxon>
        <taxon>Methylobacterium</taxon>
    </lineage>
</organism>
<accession>A0A1I2VTN4</accession>
<keyword evidence="2" id="KW-1185">Reference proteome</keyword>
<dbReference type="RefSeq" id="WP_091973212.1">
    <property type="nucleotide sequence ID" value="NZ_FOPM01000017.1"/>
</dbReference>
<name>A0A1I2VTN4_9HYPH</name>
<reference evidence="2" key="1">
    <citation type="submission" date="2016-10" db="EMBL/GenBank/DDBJ databases">
        <authorList>
            <person name="Varghese N."/>
            <person name="Submissions S."/>
        </authorList>
    </citation>
    <scope>NUCLEOTIDE SEQUENCE [LARGE SCALE GENOMIC DNA]</scope>
    <source>
        <strain evidence="2">Gh-105</strain>
    </source>
</reference>
<dbReference type="Proteomes" id="UP000199229">
    <property type="component" value="Unassembled WGS sequence"/>
</dbReference>
<protein>
    <submittedName>
        <fullName evidence="1">Uncharacterized protein</fullName>
    </submittedName>
</protein>
<dbReference type="EMBL" id="FOPM01000017">
    <property type="protein sequence ID" value="SFG92588.1"/>
    <property type="molecule type" value="Genomic_DNA"/>
</dbReference>
<gene>
    <name evidence="1" type="ORF">SAMN05192565_11771</name>
</gene>